<sequence length="370" mass="41144">MVRTLSSTPKADGFRAPGEFEPKAGCWLIWPERPDTWRLGAKPAQKLFARVAAAIAESEPVTIAVSRRQWLNARAMLPESVRLVEMSTDDSWLRDSGPNFVINDRGDVRGVDWTFNAYGGHDGGLYAPWNLDDLAARKVLETERMDRYRSPLIAEGGGLQCDGEGTLITTEQCLLNRNRNGHLGKAAVEQQLGDYLGLEHVIWLPRGFCFDETDGHVDDVCCFVRPGVVAMSWTEDRDDPQYEIVREVEDVLRSARDARGRSLEVHRIAHPRPIEMTAEEAESVDQVDSTWARPAGNRIAATYINYYPGNSVVVVPQFDDEKLDLAAKAKLAELFPQHRITGIENSREILLGGGNVACITLPVYAGQTKA</sequence>
<comment type="catalytic activity">
    <reaction evidence="2">
        <text>agmatine + H2O = N-carbamoylputrescine + NH4(+)</text>
        <dbReference type="Rhea" id="RHEA:18037"/>
        <dbReference type="ChEBI" id="CHEBI:15377"/>
        <dbReference type="ChEBI" id="CHEBI:28938"/>
        <dbReference type="ChEBI" id="CHEBI:58145"/>
        <dbReference type="ChEBI" id="CHEBI:58318"/>
        <dbReference type="EC" id="3.5.3.12"/>
    </reaction>
</comment>
<dbReference type="EMBL" id="WUMK01000005">
    <property type="protein sequence ID" value="MXN46587.1"/>
    <property type="molecule type" value="Genomic_DNA"/>
</dbReference>
<dbReference type="GO" id="GO:0009446">
    <property type="term" value="P:putrescine biosynthetic process"/>
    <property type="evidence" value="ECO:0007669"/>
    <property type="project" value="InterPro"/>
</dbReference>
<dbReference type="InterPro" id="IPR007466">
    <property type="entry name" value="Peptidyl-Arg-deiminase_porph"/>
</dbReference>
<dbReference type="HAMAP" id="MF_01841">
    <property type="entry name" value="Agmatine_deimin"/>
    <property type="match status" value="1"/>
</dbReference>
<evidence type="ECO:0000313" key="3">
    <source>
        <dbReference type="EMBL" id="MXN46587.1"/>
    </source>
</evidence>
<accession>A0A6N8SDM4</accession>
<dbReference type="Proteomes" id="UP000435802">
    <property type="component" value="Unassembled WGS sequence"/>
</dbReference>
<dbReference type="PANTHER" id="PTHR31377:SF0">
    <property type="entry name" value="AGMATINE DEIMINASE-RELATED"/>
    <property type="match status" value="1"/>
</dbReference>
<comment type="caution">
    <text evidence="3">The sequence shown here is derived from an EMBL/GenBank/DDBJ whole genome shotgun (WGS) entry which is preliminary data.</text>
</comment>
<dbReference type="RefSeq" id="WP_160860114.1">
    <property type="nucleotide sequence ID" value="NZ_WUMK01000005.1"/>
</dbReference>
<feature type="active site" description="Amidino-cysteine intermediate" evidence="2">
    <location>
        <position position="358"/>
    </location>
</feature>
<comment type="similarity">
    <text evidence="2">Belongs to the agmatine deiminase family.</text>
</comment>
<dbReference type="GO" id="GO:0004668">
    <property type="term" value="F:protein-arginine deiminase activity"/>
    <property type="evidence" value="ECO:0007669"/>
    <property type="project" value="InterPro"/>
</dbReference>
<dbReference type="Pfam" id="PF04371">
    <property type="entry name" value="PAD_porph"/>
    <property type="match status" value="1"/>
</dbReference>
<keyword evidence="1 2" id="KW-0378">Hydrolase</keyword>
<evidence type="ECO:0000256" key="2">
    <source>
        <dbReference type="HAMAP-Rule" id="MF_01841"/>
    </source>
</evidence>
<dbReference type="EC" id="3.5.3.12" evidence="2"/>
<dbReference type="NCBIfam" id="NF010070">
    <property type="entry name" value="PRK13551.1"/>
    <property type="match status" value="1"/>
</dbReference>
<dbReference type="GO" id="GO:0047632">
    <property type="term" value="F:agmatine deiminase activity"/>
    <property type="evidence" value="ECO:0007669"/>
    <property type="project" value="UniProtKB-UniRule"/>
</dbReference>
<dbReference type="AlphaFoldDB" id="A0A6N8SDM4"/>
<reference evidence="3 4" key="1">
    <citation type="submission" date="2019-12" db="EMBL/GenBank/DDBJ databases">
        <title>Shinella kummerowiae sp. nov., a symbiotic bacterium isolated from root nodules of the herbal legume Kummerowia stipulacea.</title>
        <authorList>
            <person name="Gao J."/>
        </authorList>
    </citation>
    <scope>NUCLEOTIDE SEQUENCE [LARGE SCALE GENOMIC DNA]</scope>
    <source>
        <strain evidence="3 4">CCBAU 25048</strain>
    </source>
</reference>
<gene>
    <name evidence="2 3" type="primary">aguA</name>
    <name evidence="3" type="ORF">GR138_15435</name>
</gene>
<dbReference type="SUPFAM" id="SSF55909">
    <property type="entry name" value="Pentein"/>
    <property type="match status" value="1"/>
</dbReference>
<proteinExistence type="inferred from homology"/>
<dbReference type="OrthoDB" id="9808013at2"/>
<evidence type="ECO:0000313" key="4">
    <source>
        <dbReference type="Proteomes" id="UP000435802"/>
    </source>
</evidence>
<evidence type="ECO:0000256" key="1">
    <source>
        <dbReference type="ARBA" id="ARBA00022801"/>
    </source>
</evidence>
<dbReference type="Gene3D" id="3.75.10.10">
    <property type="entry name" value="L-arginine/glycine Amidinotransferase, Chain A"/>
    <property type="match status" value="1"/>
</dbReference>
<dbReference type="PANTHER" id="PTHR31377">
    <property type="entry name" value="AGMATINE DEIMINASE-RELATED"/>
    <property type="match status" value="1"/>
</dbReference>
<organism evidence="3 4">
    <name type="scientific">Shinella kummerowiae</name>
    <dbReference type="NCBI Taxonomy" id="417745"/>
    <lineage>
        <taxon>Bacteria</taxon>
        <taxon>Pseudomonadati</taxon>
        <taxon>Pseudomonadota</taxon>
        <taxon>Alphaproteobacteria</taxon>
        <taxon>Hyphomicrobiales</taxon>
        <taxon>Rhizobiaceae</taxon>
        <taxon>Shinella</taxon>
    </lineage>
</organism>
<protein>
    <recommendedName>
        <fullName evidence="2">Putative agmatine deiminase</fullName>
        <ecNumber evidence="2">3.5.3.12</ecNumber>
    </recommendedName>
    <alternativeName>
        <fullName evidence="2">Agmatine iminohydrolase</fullName>
    </alternativeName>
</protein>
<name>A0A6N8SDM4_9HYPH</name>
<dbReference type="NCBIfam" id="TIGR03380">
    <property type="entry name" value="agmatine_aguA"/>
    <property type="match status" value="1"/>
</dbReference>
<keyword evidence="4" id="KW-1185">Reference proteome</keyword>
<dbReference type="InterPro" id="IPR017754">
    <property type="entry name" value="Agmatine_deiminase"/>
</dbReference>